<dbReference type="AlphaFoldDB" id="A0AAV8VQ61"/>
<dbReference type="InterPro" id="IPR036504">
    <property type="entry name" value="CGI121/TPRKB_sf"/>
</dbReference>
<evidence type="ECO:0000256" key="4">
    <source>
        <dbReference type="ARBA" id="ARBA00023242"/>
    </source>
</evidence>
<sequence>MNLDLRTNAQLQIKIYRNIKNVKNLKQKLISGELKCCMIKPSLIYDPFQIAVAANKALASAKLITKTIFSEILFNLSVSKHITRSLQTFGIDDNDENILVVTISQNGEDNSESVYSQIDGEEVELSQLKNLSDLDNIKNVYKISEKESLTIPLIDSIVSRIATKDFLSH</sequence>
<dbReference type="EMBL" id="JANEYG010000045">
    <property type="protein sequence ID" value="KAJ8916101.1"/>
    <property type="molecule type" value="Genomic_DNA"/>
</dbReference>
<keyword evidence="7" id="KW-1185">Reference proteome</keyword>
<dbReference type="GO" id="GO:0005634">
    <property type="term" value="C:nucleus"/>
    <property type="evidence" value="ECO:0007669"/>
    <property type="project" value="UniProtKB-SubCell"/>
</dbReference>
<comment type="caution">
    <text evidence="6">The sequence shown here is derived from an EMBL/GenBank/DDBJ whole genome shotgun (WGS) entry which is preliminary data.</text>
</comment>
<dbReference type="GO" id="GO:0005829">
    <property type="term" value="C:cytosol"/>
    <property type="evidence" value="ECO:0007669"/>
    <property type="project" value="TreeGrafter"/>
</dbReference>
<dbReference type="PANTHER" id="PTHR15840">
    <property type="entry name" value="CGI-121 FAMILY MEMBER"/>
    <property type="match status" value="1"/>
</dbReference>
<accession>A0AAV8VQ61</accession>
<dbReference type="NCBIfam" id="NF011465">
    <property type="entry name" value="PRK14886.1-1"/>
    <property type="match status" value="1"/>
</dbReference>
<gene>
    <name evidence="6" type="ORF">NQ315_004467</name>
</gene>
<dbReference type="GO" id="GO:0000408">
    <property type="term" value="C:EKC/KEOPS complex"/>
    <property type="evidence" value="ECO:0007669"/>
    <property type="project" value="TreeGrafter"/>
</dbReference>
<dbReference type="Proteomes" id="UP001159042">
    <property type="component" value="Unassembled WGS sequence"/>
</dbReference>
<protein>
    <submittedName>
        <fullName evidence="6">Uncharacterized protein</fullName>
    </submittedName>
</protein>
<dbReference type="GO" id="GO:0002949">
    <property type="term" value="P:tRNA threonylcarbamoyladenosine modification"/>
    <property type="evidence" value="ECO:0007669"/>
    <property type="project" value="TreeGrafter"/>
</dbReference>
<evidence type="ECO:0000256" key="1">
    <source>
        <dbReference type="ARBA" id="ARBA00004123"/>
    </source>
</evidence>
<name>A0AAV8VQ61_9CUCU</name>
<keyword evidence="3" id="KW-0819">tRNA processing</keyword>
<organism evidence="6 7">
    <name type="scientific">Exocentrus adspersus</name>
    <dbReference type="NCBI Taxonomy" id="1586481"/>
    <lineage>
        <taxon>Eukaryota</taxon>
        <taxon>Metazoa</taxon>
        <taxon>Ecdysozoa</taxon>
        <taxon>Arthropoda</taxon>
        <taxon>Hexapoda</taxon>
        <taxon>Insecta</taxon>
        <taxon>Pterygota</taxon>
        <taxon>Neoptera</taxon>
        <taxon>Endopterygota</taxon>
        <taxon>Coleoptera</taxon>
        <taxon>Polyphaga</taxon>
        <taxon>Cucujiformia</taxon>
        <taxon>Chrysomeloidea</taxon>
        <taxon>Cerambycidae</taxon>
        <taxon>Lamiinae</taxon>
        <taxon>Acanthocinini</taxon>
        <taxon>Exocentrus</taxon>
    </lineage>
</organism>
<reference evidence="6 7" key="1">
    <citation type="journal article" date="2023" name="Insect Mol. Biol.">
        <title>Genome sequencing provides insights into the evolution of gene families encoding plant cell wall-degrading enzymes in longhorned beetles.</title>
        <authorList>
            <person name="Shin N.R."/>
            <person name="Okamura Y."/>
            <person name="Kirsch R."/>
            <person name="Pauchet Y."/>
        </authorList>
    </citation>
    <scope>NUCLEOTIDE SEQUENCE [LARGE SCALE GENOMIC DNA]</scope>
    <source>
        <strain evidence="6">EAD_L_NR</strain>
    </source>
</reference>
<evidence type="ECO:0000256" key="3">
    <source>
        <dbReference type="ARBA" id="ARBA00022694"/>
    </source>
</evidence>
<dbReference type="PANTHER" id="PTHR15840:SF10">
    <property type="entry name" value="EKC_KEOPS COMPLEX SUBUNIT TPRKB"/>
    <property type="match status" value="1"/>
</dbReference>
<dbReference type="Pfam" id="PF08617">
    <property type="entry name" value="CGI-121"/>
    <property type="match status" value="1"/>
</dbReference>
<comment type="similarity">
    <text evidence="2 5">Belongs to the CGI121/TPRKB family.</text>
</comment>
<evidence type="ECO:0000313" key="7">
    <source>
        <dbReference type="Proteomes" id="UP001159042"/>
    </source>
</evidence>
<dbReference type="Gene3D" id="3.30.2380.10">
    <property type="entry name" value="CGI121/TPRKB"/>
    <property type="match status" value="1"/>
</dbReference>
<proteinExistence type="inferred from homology"/>
<keyword evidence="4 5" id="KW-0539">Nucleus</keyword>
<evidence type="ECO:0000256" key="2">
    <source>
        <dbReference type="ARBA" id="ARBA00005546"/>
    </source>
</evidence>
<dbReference type="SUPFAM" id="SSF143870">
    <property type="entry name" value="PF0523-like"/>
    <property type="match status" value="1"/>
</dbReference>
<comment type="subcellular location">
    <subcellularLocation>
        <location evidence="1">Nucleus</location>
    </subcellularLocation>
</comment>
<dbReference type="InterPro" id="IPR013926">
    <property type="entry name" value="CGI121/TPRKB"/>
</dbReference>
<evidence type="ECO:0000313" key="6">
    <source>
        <dbReference type="EMBL" id="KAJ8916101.1"/>
    </source>
</evidence>
<evidence type="ECO:0000256" key="5">
    <source>
        <dbReference type="RuleBase" id="RU004398"/>
    </source>
</evidence>